<dbReference type="Proteomes" id="UP000007796">
    <property type="component" value="Unassembled WGS sequence"/>
</dbReference>
<dbReference type="GeneID" id="25977477"/>
<dbReference type="HOGENOM" id="CLU_055491_7_0_1"/>
<evidence type="ECO:0000259" key="4">
    <source>
        <dbReference type="PROSITE" id="PS51891"/>
    </source>
</evidence>
<organism evidence="6">
    <name type="scientific">Grosmannia clavigera (strain kw1407 / UAMH 11150)</name>
    <name type="common">Blue stain fungus</name>
    <name type="synonym">Graphiocladiella clavigera</name>
    <dbReference type="NCBI Taxonomy" id="655863"/>
    <lineage>
        <taxon>Eukaryota</taxon>
        <taxon>Fungi</taxon>
        <taxon>Dikarya</taxon>
        <taxon>Ascomycota</taxon>
        <taxon>Pezizomycotina</taxon>
        <taxon>Sordariomycetes</taxon>
        <taxon>Sordariomycetidae</taxon>
        <taxon>Ophiostomatales</taxon>
        <taxon>Ophiostomataceae</taxon>
        <taxon>Leptographium</taxon>
    </lineage>
</organism>
<evidence type="ECO:0000313" key="6">
    <source>
        <dbReference type="Proteomes" id="UP000007796"/>
    </source>
</evidence>
<dbReference type="PANTHER" id="PTHR28620">
    <property type="entry name" value="CENTROMERE PROTEIN V"/>
    <property type="match status" value="1"/>
</dbReference>
<keyword evidence="2" id="KW-0479">Metal-binding</keyword>
<sequence>MAELVRKTSELPQWLPPWLPDTCAERARRVASGEAASDPTATYAAGCHCGAIALEVTLSPPLEQGYMVNMCNCSACSRLGYLLVYPERSQVRWRGEGDSKEGSSSDRDKCGIYRFNTGRTLHLFCRDCGTSLGVDFQGLFLPGYDGYGLNVRSFQNVDLGSLTYGFNDGKNNVPPAGDVSGQGVKSE</sequence>
<dbReference type="eggNOG" id="ENOG502SYFF">
    <property type="taxonomic scope" value="Eukaryota"/>
</dbReference>
<evidence type="ECO:0000313" key="5">
    <source>
        <dbReference type="EMBL" id="EFW98431.1"/>
    </source>
</evidence>
<dbReference type="SUPFAM" id="SSF51316">
    <property type="entry name" value="Mss4-like"/>
    <property type="match status" value="1"/>
</dbReference>
<dbReference type="InterPro" id="IPR052355">
    <property type="entry name" value="CENP-V-like"/>
</dbReference>
<dbReference type="PANTHER" id="PTHR28620:SF1">
    <property type="entry name" value="CENP-V_GFA DOMAIN-CONTAINING PROTEIN"/>
    <property type="match status" value="1"/>
</dbReference>
<dbReference type="Pfam" id="PF04828">
    <property type="entry name" value="GFA"/>
    <property type="match status" value="1"/>
</dbReference>
<keyword evidence="3" id="KW-0862">Zinc</keyword>
<dbReference type="STRING" id="655863.F0XTW2"/>
<feature type="domain" description="CENP-V/GFA" evidence="4">
    <location>
        <begin position="43"/>
        <end position="165"/>
    </location>
</feature>
<dbReference type="RefSeq" id="XP_014167914.1">
    <property type="nucleotide sequence ID" value="XM_014312439.1"/>
</dbReference>
<evidence type="ECO:0000256" key="1">
    <source>
        <dbReference type="ARBA" id="ARBA00005495"/>
    </source>
</evidence>
<name>F0XTW2_GROCL</name>
<dbReference type="OrthoDB" id="2993351at2759"/>
<dbReference type="PROSITE" id="PS51891">
    <property type="entry name" value="CENP_V_GFA"/>
    <property type="match status" value="1"/>
</dbReference>
<dbReference type="InParanoid" id="F0XTW2"/>
<accession>F0XTW2</accession>
<comment type="similarity">
    <text evidence="1">Belongs to the Gfa family.</text>
</comment>
<proteinExistence type="inferred from homology"/>
<dbReference type="GO" id="GO:0046872">
    <property type="term" value="F:metal ion binding"/>
    <property type="evidence" value="ECO:0007669"/>
    <property type="project" value="UniProtKB-KW"/>
</dbReference>
<protein>
    <recommendedName>
        <fullName evidence="4">CENP-V/GFA domain-containing protein</fullName>
    </recommendedName>
</protein>
<reference evidence="5 6" key="1">
    <citation type="journal article" date="2011" name="Proc. Natl. Acad. Sci. U.S.A.">
        <title>Genome and transcriptome analyses of the mountain pine beetle-fungal symbiont Grosmannia clavigera, a lodgepole pine pathogen.</title>
        <authorList>
            <person name="DiGuistini S."/>
            <person name="Wang Y."/>
            <person name="Liao N.Y."/>
            <person name="Taylor G."/>
            <person name="Tanguay P."/>
            <person name="Feau N."/>
            <person name="Henrissat B."/>
            <person name="Chan S.K."/>
            <person name="Hesse-Orce U."/>
            <person name="Alamouti S.M."/>
            <person name="Tsui C.K.M."/>
            <person name="Docking R.T."/>
            <person name="Levasseur A."/>
            <person name="Haridas S."/>
            <person name="Robertson G."/>
            <person name="Birol I."/>
            <person name="Holt R.A."/>
            <person name="Marra M.A."/>
            <person name="Hamelin R.C."/>
            <person name="Hirst M."/>
            <person name="Jones S.J.M."/>
            <person name="Bohlmann J."/>
            <person name="Breuil C."/>
        </authorList>
    </citation>
    <scope>NUCLEOTIDE SEQUENCE [LARGE SCALE GENOMIC DNA]</scope>
    <source>
        <strain evidence="6">kw1407 / UAMH 11150</strain>
    </source>
</reference>
<evidence type="ECO:0000256" key="3">
    <source>
        <dbReference type="ARBA" id="ARBA00022833"/>
    </source>
</evidence>
<dbReference type="InterPro" id="IPR011057">
    <property type="entry name" value="Mss4-like_sf"/>
</dbReference>
<dbReference type="GO" id="GO:0016846">
    <property type="term" value="F:carbon-sulfur lyase activity"/>
    <property type="evidence" value="ECO:0007669"/>
    <property type="project" value="InterPro"/>
</dbReference>
<evidence type="ECO:0000256" key="2">
    <source>
        <dbReference type="ARBA" id="ARBA00022723"/>
    </source>
</evidence>
<dbReference type="AlphaFoldDB" id="F0XTW2"/>
<keyword evidence="6" id="KW-1185">Reference proteome</keyword>
<dbReference type="EMBL" id="GL630006">
    <property type="protein sequence ID" value="EFW98431.1"/>
    <property type="molecule type" value="Genomic_DNA"/>
</dbReference>
<gene>
    <name evidence="5" type="ORF">CMQ_4283</name>
</gene>
<dbReference type="Gene3D" id="2.170.150.70">
    <property type="match status" value="1"/>
</dbReference>
<dbReference type="InterPro" id="IPR006913">
    <property type="entry name" value="CENP-V/GFA"/>
</dbReference>